<dbReference type="OrthoDB" id="1068575at2"/>
<organism evidence="2 3">
    <name type="scientific">Hoylesella buccalis</name>
    <dbReference type="NCBI Taxonomy" id="28127"/>
    <lineage>
        <taxon>Bacteria</taxon>
        <taxon>Pseudomonadati</taxon>
        <taxon>Bacteroidota</taxon>
        <taxon>Bacteroidia</taxon>
        <taxon>Bacteroidales</taxon>
        <taxon>Prevotellaceae</taxon>
        <taxon>Hoylesella</taxon>
    </lineage>
</organism>
<sequence length="272" mass="30431">MEKNLITMFFATIAMSAAMTFSSCSKDGDESQGGVSTSSINPLSVFTGGLPKGLDGIQILTDAKGRVYAMKSSDKNVTFEYREESTRSIKKGPDVIMTIIRSDEKLVCNLFLNKKGFVQYCTEAQYHRGDQPDEDTWSFTYNNDGQLIKMVRSEGFETTTMKYHEGNIVETLVVSNEGNSHKNLSTIFYTSDKITTPIVNKGCIMLFDTTLGIDMDEMEYAYYAGLLGKAIKNLPVKCVDDEGNVENYSWKLNSTGYPTQMKSEHGSYSFIW</sequence>
<gene>
    <name evidence="2" type="ORF">CJ231_04970</name>
</gene>
<dbReference type="Proteomes" id="UP000235564">
    <property type="component" value="Unassembled WGS sequence"/>
</dbReference>
<reference evidence="2 3" key="1">
    <citation type="submission" date="2017-09" db="EMBL/GenBank/DDBJ databases">
        <title>Bacterial strain isolated from the female urinary microbiota.</title>
        <authorList>
            <person name="Thomas-White K."/>
            <person name="Kumar N."/>
            <person name="Forster S."/>
            <person name="Putonti C."/>
            <person name="Lawley T."/>
            <person name="Wolfe A.J."/>
        </authorList>
    </citation>
    <scope>NUCLEOTIDE SEQUENCE [LARGE SCALE GENOMIC DNA]</scope>
    <source>
        <strain evidence="2 3">UMB0536</strain>
    </source>
</reference>
<protein>
    <recommendedName>
        <fullName evidence="1">DUF4595 domain-containing protein</fullName>
    </recommendedName>
</protein>
<feature type="domain" description="DUF4595" evidence="1">
    <location>
        <begin position="61"/>
        <end position="259"/>
    </location>
</feature>
<accession>A0A2N6QRU2</accession>
<comment type="caution">
    <text evidence="2">The sequence shown here is derived from an EMBL/GenBank/DDBJ whole genome shotgun (WGS) entry which is preliminary data.</text>
</comment>
<dbReference type="RefSeq" id="WP_102697007.1">
    <property type="nucleotide sequence ID" value="NZ_PNGJ01000003.1"/>
</dbReference>
<dbReference type="CDD" id="cd12871">
    <property type="entry name" value="Bacuni_01323_like"/>
    <property type="match status" value="1"/>
</dbReference>
<dbReference type="PROSITE" id="PS51257">
    <property type="entry name" value="PROKAR_LIPOPROTEIN"/>
    <property type="match status" value="1"/>
</dbReference>
<evidence type="ECO:0000259" key="1">
    <source>
        <dbReference type="Pfam" id="PF15283"/>
    </source>
</evidence>
<dbReference type="Pfam" id="PF15283">
    <property type="entry name" value="DUF4595"/>
    <property type="match status" value="1"/>
</dbReference>
<evidence type="ECO:0000313" key="2">
    <source>
        <dbReference type="EMBL" id="PMC24609.1"/>
    </source>
</evidence>
<dbReference type="EMBL" id="PNGJ01000003">
    <property type="protein sequence ID" value="PMC24609.1"/>
    <property type="molecule type" value="Genomic_DNA"/>
</dbReference>
<evidence type="ECO:0000313" key="3">
    <source>
        <dbReference type="Proteomes" id="UP000235564"/>
    </source>
</evidence>
<dbReference type="InterPro" id="IPR027931">
    <property type="entry name" value="DUF4595"/>
</dbReference>
<name>A0A2N6QRU2_9BACT</name>
<proteinExistence type="predicted"/>
<dbReference type="Gene3D" id="2.40.160.190">
    <property type="match status" value="1"/>
</dbReference>
<dbReference type="AlphaFoldDB" id="A0A2N6QRU2"/>